<name>A0A934QC78_9MICO</name>
<dbReference type="EMBL" id="JAEHOI010000005">
    <property type="protein sequence ID" value="MBK0421778.1"/>
    <property type="molecule type" value="Genomic_DNA"/>
</dbReference>
<accession>A0A934QC78</accession>
<keyword evidence="4" id="KW-1185">Reference proteome</keyword>
<dbReference type="AlphaFoldDB" id="A0A934QC78"/>
<feature type="chain" id="PRO_5037198309" evidence="2">
    <location>
        <begin position="34"/>
        <end position="90"/>
    </location>
</feature>
<evidence type="ECO:0000313" key="4">
    <source>
        <dbReference type="Proteomes" id="UP000618733"/>
    </source>
</evidence>
<gene>
    <name evidence="3" type="ORF">JD292_06790</name>
</gene>
<evidence type="ECO:0000256" key="1">
    <source>
        <dbReference type="SAM" id="MobiDB-lite"/>
    </source>
</evidence>
<organism evidence="3 4">
    <name type="scientific">Leucobacter edaphi</name>
    <dbReference type="NCBI Taxonomy" id="2796472"/>
    <lineage>
        <taxon>Bacteria</taxon>
        <taxon>Bacillati</taxon>
        <taxon>Actinomycetota</taxon>
        <taxon>Actinomycetes</taxon>
        <taxon>Micrococcales</taxon>
        <taxon>Microbacteriaceae</taxon>
        <taxon>Leucobacter</taxon>
    </lineage>
</organism>
<feature type="region of interest" description="Disordered" evidence="1">
    <location>
        <begin position="51"/>
        <end position="90"/>
    </location>
</feature>
<feature type="compositionally biased region" description="Low complexity" evidence="1">
    <location>
        <begin position="70"/>
        <end position="90"/>
    </location>
</feature>
<comment type="caution">
    <text evidence="3">The sequence shown here is derived from an EMBL/GenBank/DDBJ whole genome shotgun (WGS) entry which is preliminary data.</text>
</comment>
<reference evidence="3" key="1">
    <citation type="submission" date="2020-12" db="EMBL/GenBank/DDBJ databases">
        <title>Leucobacter sp. CAS2, isolated from Chromium sludge.</title>
        <authorList>
            <person name="Xu Z."/>
        </authorList>
    </citation>
    <scope>NUCLEOTIDE SEQUENCE</scope>
    <source>
        <strain evidence="3">CSA2</strain>
    </source>
</reference>
<feature type="signal peptide" evidence="2">
    <location>
        <begin position="1"/>
        <end position="33"/>
    </location>
</feature>
<evidence type="ECO:0000256" key="2">
    <source>
        <dbReference type="SAM" id="SignalP"/>
    </source>
</evidence>
<dbReference type="RefSeq" id="WP_200131968.1">
    <property type="nucleotide sequence ID" value="NZ_JAEHOI010000005.1"/>
</dbReference>
<keyword evidence="2" id="KW-0732">Signal</keyword>
<evidence type="ECO:0000313" key="3">
    <source>
        <dbReference type="EMBL" id="MBK0421778.1"/>
    </source>
</evidence>
<sequence length="90" mass="9009">MRRRNTPRPWRLALGAAITALLAIGGLGAPALAAPGDFPGGATSGSITVHKFEELGSTTPFRPDGQGNDTSGLAPSATSSSRSGSCRAST</sequence>
<dbReference type="Proteomes" id="UP000618733">
    <property type="component" value="Unassembled WGS sequence"/>
</dbReference>
<protein>
    <submittedName>
        <fullName evidence="3">Uncharacterized protein</fullName>
    </submittedName>
</protein>
<proteinExistence type="predicted"/>